<keyword evidence="2" id="KW-0328">Glycosyltransferase</keyword>
<evidence type="ECO:0000313" key="5">
    <source>
        <dbReference type="EMBL" id="KAK3385930.1"/>
    </source>
</evidence>
<dbReference type="Pfam" id="PF05637">
    <property type="entry name" value="Glyco_transf_34"/>
    <property type="match status" value="1"/>
</dbReference>
<reference evidence="5" key="1">
    <citation type="journal article" date="2023" name="Mol. Phylogenet. Evol.">
        <title>Genome-scale phylogeny and comparative genomics of the fungal order Sordariales.</title>
        <authorList>
            <person name="Hensen N."/>
            <person name="Bonometti L."/>
            <person name="Westerberg I."/>
            <person name="Brannstrom I.O."/>
            <person name="Guillou S."/>
            <person name="Cros-Aarteil S."/>
            <person name="Calhoun S."/>
            <person name="Haridas S."/>
            <person name="Kuo A."/>
            <person name="Mondo S."/>
            <person name="Pangilinan J."/>
            <person name="Riley R."/>
            <person name="LaButti K."/>
            <person name="Andreopoulos B."/>
            <person name="Lipzen A."/>
            <person name="Chen C."/>
            <person name="Yan M."/>
            <person name="Daum C."/>
            <person name="Ng V."/>
            <person name="Clum A."/>
            <person name="Steindorff A."/>
            <person name="Ohm R.A."/>
            <person name="Martin F."/>
            <person name="Silar P."/>
            <person name="Natvig D.O."/>
            <person name="Lalanne C."/>
            <person name="Gautier V."/>
            <person name="Ament-Velasquez S.L."/>
            <person name="Kruys A."/>
            <person name="Hutchinson M.I."/>
            <person name="Powell A.J."/>
            <person name="Barry K."/>
            <person name="Miller A.N."/>
            <person name="Grigoriev I.V."/>
            <person name="Debuchy R."/>
            <person name="Gladieux P."/>
            <person name="Hiltunen Thoren M."/>
            <person name="Johannesson H."/>
        </authorList>
    </citation>
    <scope>NUCLEOTIDE SEQUENCE</scope>
    <source>
        <strain evidence="5">CBS 232.78</strain>
    </source>
</reference>
<dbReference type="InterPro" id="IPR008630">
    <property type="entry name" value="Glyco_trans_34"/>
</dbReference>
<evidence type="ECO:0000256" key="2">
    <source>
        <dbReference type="ARBA" id="ARBA00022676"/>
    </source>
</evidence>
<dbReference type="GO" id="GO:0006487">
    <property type="term" value="P:protein N-linked glycosylation"/>
    <property type="evidence" value="ECO:0007669"/>
    <property type="project" value="TreeGrafter"/>
</dbReference>
<dbReference type="AlphaFoldDB" id="A0AAE0U0A9"/>
<evidence type="ECO:0000256" key="4">
    <source>
        <dbReference type="SAM" id="SignalP"/>
    </source>
</evidence>
<feature type="chain" id="PRO_5042047460" description="Nucleotide-diphospho-sugar transferase domain-containing protein" evidence="4">
    <location>
        <begin position="21"/>
        <end position="383"/>
    </location>
</feature>
<name>A0AAE0U0A9_9PEZI</name>
<accession>A0AAE0U0A9</accession>
<evidence type="ECO:0000313" key="6">
    <source>
        <dbReference type="Proteomes" id="UP001285441"/>
    </source>
</evidence>
<dbReference type="PANTHER" id="PTHR31306:SF3">
    <property type="entry name" value="NUCLEOTIDE-DIPHOSPHO-SUGAR TRANSFERASE DOMAIN-CONTAINING PROTEIN"/>
    <property type="match status" value="1"/>
</dbReference>
<dbReference type="PANTHER" id="PTHR31306">
    <property type="entry name" value="ALPHA-1,6-MANNOSYLTRANSFERASE MNN11-RELATED"/>
    <property type="match status" value="1"/>
</dbReference>
<feature type="signal peptide" evidence="4">
    <location>
        <begin position="1"/>
        <end position="20"/>
    </location>
</feature>
<keyword evidence="6" id="KW-1185">Reference proteome</keyword>
<dbReference type="SUPFAM" id="SSF53448">
    <property type="entry name" value="Nucleotide-diphospho-sugar transferases"/>
    <property type="match status" value="1"/>
</dbReference>
<organism evidence="5 6">
    <name type="scientific">Podospora didyma</name>
    <dbReference type="NCBI Taxonomy" id="330526"/>
    <lineage>
        <taxon>Eukaryota</taxon>
        <taxon>Fungi</taxon>
        <taxon>Dikarya</taxon>
        <taxon>Ascomycota</taxon>
        <taxon>Pezizomycotina</taxon>
        <taxon>Sordariomycetes</taxon>
        <taxon>Sordariomycetidae</taxon>
        <taxon>Sordariales</taxon>
        <taxon>Podosporaceae</taxon>
        <taxon>Podospora</taxon>
    </lineage>
</organism>
<evidence type="ECO:0000256" key="3">
    <source>
        <dbReference type="ARBA" id="ARBA00022679"/>
    </source>
</evidence>
<comment type="similarity">
    <text evidence="1">Belongs to the glycosyltransferase 34 family.</text>
</comment>
<reference evidence="5" key="2">
    <citation type="submission" date="2023-06" db="EMBL/GenBank/DDBJ databases">
        <authorList>
            <consortium name="Lawrence Berkeley National Laboratory"/>
            <person name="Haridas S."/>
            <person name="Hensen N."/>
            <person name="Bonometti L."/>
            <person name="Westerberg I."/>
            <person name="Brannstrom I.O."/>
            <person name="Guillou S."/>
            <person name="Cros-Aarteil S."/>
            <person name="Calhoun S."/>
            <person name="Kuo A."/>
            <person name="Mondo S."/>
            <person name="Pangilinan J."/>
            <person name="Riley R."/>
            <person name="LaButti K."/>
            <person name="Andreopoulos B."/>
            <person name="Lipzen A."/>
            <person name="Chen C."/>
            <person name="Yanf M."/>
            <person name="Daum C."/>
            <person name="Ng V."/>
            <person name="Clum A."/>
            <person name="Steindorff A."/>
            <person name="Ohm R."/>
            <person name="Martin F."/>
            <person name="Silar P."/>
            <person name="Natvig D."/>
            <person name="Lalanne C."/>
            <person name="Gautier V."/>
            <person name="Ament-velasquez S.L."/>
            <person name="Kruys A."/>
            <person name="Hutchinson M.I."/>
            <person name="Powell A.J."/>
            <person name="Barry K."/>
            <person name="Miller A.N."/>
            <person name="Grigoriev I.V."/>
            <person name="Debuchy R."/>
            <person name="Gladieux P."/>
            <person name="Thoren M.H."/>
            <person name="Johannesson H."/>
        </authorList>
    </citation>
    <scope>NUCLEOTIDE SEQUENCE</scope>
    <source>
        <strain evidence="5">CBS 232.78</strain>
    </source>
</reference>
<protein>
    <recommendedName>
        <fullName evidence="7">Nucleotide-diphospho-sugar transferase domain-containing protein</fullName>
    </recommendedName>
</protein>
<proteinExistence type="inferred from homology"/>
<comment type="caution">
    <text evidence="5">The sequence shown here is derived from an EMBL/GenBank/DDBJ whole genome shotgun (WGS) entry which is preliminary data.</text>
</comment>
<keyword evidence="3" id="KW-0808">Transferase</keyword>
<evidence type="ECO:0000256" key="1">
    <source>
        <dbReference type="ARBA" id="ARBA00005664"/>
    </source>
</evidence>
<dbReference type="GO" id="GO:0016757">
    <property type="term" value="F:glycosyltransferase activity"/>
    <property type="evidence" value="ECO:0007669"/>
    <property type="project" value="UniProtKB-KW"/>
</dbReference>
<keyword evidence="4" id="KW-0732">Signal</keyword>
<sequence length="383" mass="43575">MPTIVVLIFVLSALHTGNLAGPLHAIKDKAQSVTGIGSVPGNPPPNVQEPTRKTTPFGELLFDLWAPIKVPANAKSYTDQRGEVWTNNGNTHWTHGMGKGVLIIELDTRNPIGTNEIFNPDKLNWETMSSLLSVSHMNHFMYSQIHGYDYKFFNARHMEGHHDTWIKPHVLMDMLWFYRFVVFIDADAIIQHLELPIEFLFNRWNITDRTSIAMPIDTEQINEQSGEAMTRDQKGKLLLNSGVVVVQNLPHTFDMLTAWKDCTNGKRYPGCGHWKENWSHEQRAFAEYIRYDYNPDGNNIVEIPCNEAMGYPGLKGKVGVIADCKGEFIRHHTIDKNMAKTSTGDAVMQSMGELIQKNFARNKEDLFIEETQKLPRRSPNALD</sequence>
<gene>
    <name evidence="5" type="ORF">B0H63DRAFT_394255</name>
</gene>
<dbReference type="InterPro" id="IPR029044">
    <property type="entry name" value="Nucleotide-diphossugar_trans"/>
</dbReference>
<evidence type="ECO:0008006" key="7">
    <source>
        <dbReference type="Google" id="ProtNLM"/>
    </source>
</evidence>
<dbReference type="EMBL" id="JAULSW010000004">
    <property type="protein sequence ID" value="KAK3385930.1"/>
    <property type="molecule type" value="Genomic_DNA"/>
</dbReference>
<dbReference type="GO" id="GO:0000139">
    <property type="term" value="C:Golgi membrane"/>
    <property type="evidence" value="ECO:0007669"/>
    <property type="project" value="TreeGrafter"/>
</dbReference>
<dbReference type="Proteomes" id="UP001285441">
    <property type="component" value="Unassembled WGS sequence"/>
</dbReference>
<dbReference type="Gene3D" id="3.90.550.10">
    <property type="entry name" value="Spore Coat Polysaccharide Biosynthesis Protein SpsA, Chain A"/>
    <property type="match status" value="1"/>
</dbReference>